<comment type="similarity">
    <text evidence="1 3">Belongs to the short-chain dehydrogenases/reductases (SDR) family.</text>
</comment>
<keyword evidence="5" id="KW-1185">Reference proteome</keyword>
<sequence>MKDFSGKTAVITGAGSGIGAALADQAAALGMNLVLADINRADLEAIAGRISASAILLQQTDVADPDAVQALADAAWDRFGGVDLLCNNAGVVPGGRHRFVWDYAPEDWRWAFGVNVDGVVNGIRSFVPRMLAEGRSGHILNTASVAGFVSGSGSAVYGASKHAVVRITEALYAGLRDEGAPIGVTMLCPGLVATRIYDAERSRPAHLQTAAGRAEEAQELRSIADNLYRNAPSPEAVAAQAFEGIRQDRLYVFTSERFDDPIRARTEAILSRANPTFESLLSLSKDDAGLSGQAA</sequence>
<dbReference type="Gene3D" id="3.40.50.720">
    <property type="entry name" value="NAD(P)-binding Rossmann-like Domain"/>
    <property type="match status" value="1"/>
</dbReference>
<dbReference type="FunFam" id="3.40.50.720:FF:000084">
    <property type="entry name" value="Short-chain dehydrogenase reductase"/>
    <property type="match status" value="1"/>
</dbReference>
<organism evidence="4 5">
    <name type="scientific">Sphingomonas panacis</name>
    <dbReference type="NCBI Taxonomy" id="1560345"/>
    <lineage>
        <taxon>Bacteria</taxon>
        <taxon>Pseudomonadati</taxon>
        <taxon>Pseudomonadota</taxon>
        <taxon>Alphaproteobacteria</taxon>
        <taxon>Sphingomonadales</taxon>
        <taxon>Sphingomonadaceae</taxon>
        <taxon>Sphingomonas</taxon>
    </lineage>
</organism>
<dbReference type="AlphaFoldDB" id="A0A1B3Z5J4"/>
<dbReference type="STRING" id="1560345.AWL63_00565"/>
<dbReference type="PRINTS" id="PR00080">
    <property type="entry name" value="SDRFAMILY"/>
</dbReference>
<name>A0A1B3Z5J4_9SPHN</name>
<evidence type="ECO:0000256" key="2">
    <source>
        <dbReference type="ARBA" id="ARBA00023002"/>
    </source>
</evidence>
<dbReference type="Proteomes" id="UP000094256">
    <property type="component" value="Chromosome"/>
</dbReference>
<dbReference type="OrthoDB" id="7191281at2"/>
<dbReference type="PRINTS" id="PR00081">
    <property type="entry name" value="GDHRDH"/>
</dbReference>
<evidence type="ECO:0000313" key="5">
    <source>
        <dbReference type="Proteomes" id="UP000094256"/>
    </source>
</evidence>
<protein>
    <submittedName>
        <fullName evidence="4">Short-chain dehydrogenase/reductase SDR</fullName>
    </submittedName>
</protein>
<dbReference type="PANTHER" id="PTHR43391:SF26">
    <property type="entry name" value="BLL7251 PROTEIN"/>
    <property type="match status" value="1"/>
</dbReference>
<accession>A0A1B3Z5J4</accession>
<proteinExistence type="inferred from homology"/>
<dbReference type="Pfam" id="PF00106">
    <property type="entry name" value="adh_short"/>
    <property type="match status" value="1"/>
</dbReference>
<keyword evidence="2" id="KW-0560">Oxidoreductase</keyword>
<dbReference type="EMBL" id="CP014168">
    <property type="protein sequence ID" value="AOH82698.1"/>
    <property type="molecule type" value="Genomic_DNA"/>
</dbReference>
<dbReference type="SUPFAM" id="SSF51735">
    <property type="entry name" value="NAD(P)-binding Rossmann-fold domains"/>
    <property type="match status" value="1"/>
</dbReference>
<gene>
    <name evidence="4" type="ORF">AWL63_00565</name>
</gene>
<dbReference type="RefSeq" id="WP_069203283.1">
    <property type="nucleotide sequence ID" value="NZ_CP014168.1"/>
</dbReference>
<reference evidence="4 5" key="1">
    <citation type="submission" date="2016-01" db="EMBL/GenBank/DDBJ databases">
        <title>Complete genome and mega plasmid sequence of Sphingomonas panacis DCY99 elicits systemic resistance in rice to Xanthomonas oryzae.</title>
        <authorList>
            <person name="Kim Y.J."/>
            <person name="Yang D.C."/>
            <person name="Sing P."/>
        </authorList>
    </citation>
    <scope>NUCLEOTIDE SEQUENCE [LARGE SCALE GENOMIC DNA]</scope>
    <source>
        <strain evidence="4 5">DCY99</strain>
    </source>
</reference>
<evidence type="ECO:0000313" key="4">
    <source>
        <dbReference type="EMBL" id="AOH82698.1"/>
    </source>
</evidence>
<evidence type="ECO:0000256" key="1">
    <source>
        <dbReference type="ARBA" id="ARBA00006484"/>
    </source>
</evidence>
<dbReference type="CDD" id="cd05233">
    <property type="entry name" value="SDR_c"/>
    <property type="match status" value="1"/>
</dbReference>
<dbReference type="InterPro" id="IPR036291">
    <property type="entry name" value="NAD(P)-bd_dom_sf"/>
</dbReference>
<dbReference type="GO" id="GO:0016491">
    <property type="term" value="F:oxidoreductase activity"/>
    <property type="evidence" value="ECO:0007669"/>
    <property type="project" value="UniProtKB-KW"/>
</dbReference>
<dbReference type="KEGG" id="span:AWL63_00565"/>
<dbReference type="PANTHER" id="PTHR43391">
    <property type="entry name" value="RETINOL DEHYDROGENASE-RELATED"/>
    <property type="match status" value="1"/>
</dbReference>
<dbReference type="InterPro" id="IPR002347">
    <property type="entry name" value="SDR_fam"/>
</dbReference>
<evidence type="ECO:0000256" key="3">
    <source>
        <dbReference type="RuleBase" id="RU000363"/>
    </source>
</evidence>